<feature type="chain" id="PRO_5026200429" description="Alpha/beta-hydrolase" evidence="1">
    <location>
        <begin position="24"/>
        <end position="378"/>
    </location>
</feature>
<dbReference type="SUPFAM" id="SSF53474">
    <property type="entry name" value="alpha/beta-Hydrolases"/>
    <property type="match status" value="1"/>
</dbReference>
<name>A0A6G1GRC0_9PEZI</name>
<evidence type="ECO:0000313" key="2">
    <source>
        <dbReference type="EMBL" id="KAF1983299.1"/>
    </source>
</evidence>
<feature type="signal peptide" evidence="1">
    <location>
        <begin position="1"/>
        <end position="23"/>
    </location>
</feature>
<keyword evidence="1" id="KW-0732">Signal</keyword>
<evidence type="ECO:0000313" key="3">
    <source>
        <dbReference type="Proteomes" id="UP000800041"/>
    </source>
</evidence>
<protein>
    <recommendedName>
        <fullName evidence="4">Alpha/beta-hydrolase</fullName>
    </recommendedName>
</protein>
<reference evidence="2" key="1">
    <citation type="journal article" date="2020" name="Stud. Mycol.">
        <title>101 Dothideomycetes genomes: a test case for predicting lifestyles and emergence of pathogens.</title>
        <authorList>
            <person name="Haridas S."/>
            <person name="Albert R."/>
            <person name="Binder M."/>
            <person name="Bloem J."/>
            <person name="Labutti K."/>
            <person name="Salamov A."/>
            <person name="Andreopoulos B."/>
            <person name="Baker S."/>
            <person name="Barry K."/>
            <person name="Bills G."/>
            <person name="Bluhm B."/>
            <person name="Cannon C."/>
            <person name="Castanera R."/>
            <person name="Culley D."/>
            <person name="Daum C."/>
            <person name="Ezra D."/>
            <person name="Gonzalez J."/>
            <person name="Henrissat B."/>
            <person name="Kuo A."/>
            <person name="Liang C."/>
            <person name="Lipzen A."/>
            <person name="Lutzoni F."/>
            <person name="Magnuson J."/>
            <person name="Mondo S."/>
            <person name="Nolan M."/>
            <person name="Ohm R."/>
            <person name="Pangilinan J."/>
            <person name="Park H.-J."/>
            <person name="Ramirez L."/>
            <person name="Alfaro M."/>
            <person name="Sun H."/>
            <person name="Tritt A."/>
            <person name="Yoshinaga Y."/>
            <person name="Zwiers L.-H."/>
            <person name="Turgeon B."/>
            <person name="Goodwin S."/>
            <person name="Spatafora J."/>
            <person name="Crous P."/>
            <person name="Grigoriev I."/>
        </authorList>
    </citation>
    <scope>NUCLEOTIDE SEQUENCE</scope>
    <source>
        <strain evidence="2">CBS 113979</strain>
    </source>
</reference>
<dbReference type="Gene3D" id="3.40.50.1820">
    <property type="entry name" value="alpha/beta hydrolase"/>
    <property type="match status" value="1"/>
</dbReference>
<proteinExistence type="predicted"/>
<gene>
    <name evidence="2" type="ORF">K402DRAFT_423861</name>
</gene>
<evidence type="ECO:0000256" key="1">
    <source>
        <dbReference type="SAM" id="SignalP"/>
    </source>
</evidence>
<sequence length="378" mass="39348">MFFKSLPLLSLSATLTLPLLTTAIPQTTPSNPTTNTLPDGDARTIPDITGLAAAAAAAGRDPPDLGAIALSFPPGVDSGKAFLSSIIPAGPFNVSTRSDPQFPGRTIYVPLGTGEMKVPVVAWENGICYKYGTMYADFLTQLASYGYLAIAPGPPYDQVPGFTTYLWQRQSIDQALAASIPGLNLDTTKIAIGGHSCGAGETERTAGLDSRVTTNMVFNGAAAFDEGTLAVANKSGGSLDGARELGGASGATPGAAVDLSKPVDLSAIKCNETITGAITQPTLWLHGGATDIGVAVETDYACLKKLKPALLQVKASINVGHLMTYFIPRGGITAEMTLSWLGWQLKGDLGPEGMGYFVADGAMARFRGWNITMSGMMY</sequence>
<dbReference type="AlphaFoldDB" id="A0A6G1GRC0"/>
<dbReference type="Proteomes" id="UP000800041">
    <property type="component" value="Unassembled WGS sequence"/>
</dbReference>
<organism evidence="2 3">
    <name type="scientific">Aulographum hederae CBS 113979</name>
    <dbReference type="NCBI Taxonomy" id="1176131"/>
    <lineage>
        <taxon>Eukaryota</taxon>
        <taxon>Fungi</taxon>
        <taxon>Dikarya</taxon>
        <taxon>Ascomycota</taxon>
        <taxon>Pezizomycotina</taxon>
        <taxon>Dothideomycetes</taxon>
        <taxon>Pleosporomycetidae</taxon>
        <taxon>Aulographales</taxon>
        <taxon>Aulographaceae</taxon>
    </lineage>
</organism>
<evidence type="ECO:0008006" key="4">
    <source>
        <dbReference type="Google" id="ProtNLM"/>
    </source>
</evidence>
<dbReference type="OrthoDB" id="3506780at2759"/>
<accession>A0A6G1GRC0</accession>
<dbReference type="EMBL" id="ML977176">
    <property type="protein sequence ID" value="KAF1983299.1"/>
    <property type="molecule type" value="Genomic_DNA"/>
</dbReference>
<dbReference type="InterPro" id="IPR029058">
    <property type="entry name" value="AB_hydrolase_fold"/>
</dbReference>
<keyword evidence="3" id="KW-1185">Reference proteome</keyword>